<accession>A0A1X2H1Q6</accession>
<evidence type="ECO:0000313" key="2">
    <source>
        <dbReference type="Proteomes" id="UP000242180"/>
    </source>
</evidence>
<proteinExistence type="predicted"/>
<protein>
    <submittedName>
        <fullName evidence="1">Uncharacterized protein</fullName>
    </submittedName>
</protein>
<reference evidence="1 2" key="1">
    <citation type="submission" date="2016-07" db="EMBL/GenBank/DDBJ databases">
        <title>Pervasive Adenine N6-methylation of Active Genes in Fungi.</title>
        <authorList>
            <consortium name="DOE Joint Genome Institute"/>
            <person name="Mondo S.J."/>
            <person name="Dannebaum R.O."/>
            <person name="Kuo R.C."/>
            <person name="Labutti K."/>
            <person name="Haridas S."/>
            <person name="Kuo A."/>
            <person name="Salamov A."/>
            <person name="Ahrendt S.R."/>
            <person name="Lipzen A."/>
            <person name="Sullivan W."/>
            <person name="Andreopoulos W.B."/>
            <person name="Clum A."/>
            <person name="Lindquist E."/>
            <person name="Daum C."/>
            <person name="Ramamoorthy G.K."/>
            <person name="Gryganskyi A."/>
            <person name="Culley D."/>
            <person name="Magnuson J.K."/>
            <person name="James T.Y."/>
            <person name="O'Malley M.A."/>
            <person name="Stajich J.E."/>
            <person name="Spatafora J.W."/>
            <person name="Visel A."/>
            <person name="Grigoriev I.V."/>
        </authorList>
    </citation>
    <scope>NUCLEOTIDE SEQUENCE [LARGE SCALE GENOMIC DNA]</scope>
    <source>
        <strain evidence="1 2">NRRL 2496</strain>
    </source>
</reference>
<dbReference type="InParanoid" id="A0A1X2H1Q6"/>
<dbReference type="Proteomes" id="UP000242180">
    <property type="component" value="Unassembled WGS sequence"/>
</dbReference>
<dbReference type="EMBL" id="MCGN01000011">
    <property type="protein sequence ID" value="ORY91302.1"/>
    <property type="molecule type" value="Genomic_DNA"/>
</dbReference>
<keyword evidence="2" id="KW-1185">Reference proteome</keyword>
<dbReference type="AlphaFoldDB" id="A0A1X2H1Q6"/>
<organism evidence="1 2">
    <name type="scientific">Syncephalastrum racemosum</name>
    <name type="common">Filamentous fungus</name>
    <dbReference type="NCBI Taxonomy" id="13706"/>
    <lineage>
        <taxon>Eukaryota</taxon>
        <taxon>Fungi</taxon>
        <taxon>Fungi incertae sedis</taxon>
        <taxon>Mucoromycota</taxon>
        <taxon>Mucoromycotina</taxon>
        <taxon>Mucoromycetes</taxon>
        <taxon>Mucorales</taxon>
        <taxon>Syncephalastraceae</taxon>
        <taxon>Syncephalastrum</taxon>
    </lineage>
</organism>
<comment type="caution">
    <text evidence="1">The sequence shown here is derived from an EMBL/GenBank/DDBJ whole genome shotgun (WGS) entry which is preliminary data.</text>
</comment>
<evidence type="ECO:0000313" key="1">
    <source>
        <dbReference type="EMBL" id="ORY91302.1"/>
    </source>
</evidence>
<gene>
    <name evidence="1" type="ORF">BCR43DRAFT_103465</name>
</gene>
<sequence>MVKSSVGLVYWPGTSKPTAIYSLSWLASTAALMRAIGPPSSRGLLVSFTTVPPAIPCYPLAFSGQIAESVCCRPPCTGPGYFSHEASLSPGRLYCR</sequence>
<name>A0A1X2H1Q6_SYNRA</name>